<reference evidence="11 12" key="1">
    <citation type="submission" date="2016-10" db="EMBL/GenBank/DDBJ databases">
        <authorList>
            <person name="de Groot N.N."/>
        </authorList>
    </citation>
    <scope>NUCLEOTIDE SEQUENCE [LARGE SCALE GENOMIC DNA]</scope>
    <source>
        <strain evidence="11 12">DSM 44778</strain>
    </source>
</reference>
<dbReference type="InterPro" id="IPR035906">
    <property type="entry name" value="MetI-like_sf"/>
</dbReference>
<dbReference type="STRING" id="46223.SAMN05421852_11114"/>
<dbReference type="Gene3D" id="3.40.190.10">
    <property type="entry name" value="Periplasmic binding protein-like II"/>
    <property type="match status" value="1"/>
</dbReference>
<evidence type="ECO:0000259" key="10">
    <source>
        <dbReference type="PROSITE" id="PS50928"/>
    </source>
</evidence>
<dbReference type="EMBL" id="FORR01000011">
    <property type="protein sequence ID" value="SFJ49421.1"/>
    <property type="molecule type" value="Genomic_DNA"/>
</dbReference>
<dbReference type="FunFam" id="1.10.3720.10:FF:000001">
    <property type="entry name" value="Glycine betaine ABC transporter, permease"/>
    <property type="match status" value="1"/>
</dbReference>
<dbReference type="Gene3D" id="3.40.190.100">
    <property type="entry name" value="Glycine betaine-binding periplasmic protein, domain 2"/>
    <property type="match status" value="1"/>
</dbReference>
<keyword evidence="3" id="KW-1003">Cell membrane</keyword>
<gene>
    <name evidence="11" type="ORF">SAMN05421852_11114</name>
</gene>
<keyword evidence="2 9" id="KW-0813">Transport</keyword>
<keyword evidence="6 9" id="KW-0472">Membrane</keyword>
<dbReference type="Proteomes" id="UP000199545">
    <property type="component" value="Unassembled WGS sequence"/>
</dbReference>
<sequence length="569" mass="63654">MNLPRLPVAEWVDALVKWLQTYFAPFFALISGIIEPTTRFFERLLTTLPPIYMIILLTLLVWLFSRFRIALFTLLGFLFIVHLGLWSASVETLALVLTSTLLSVIIGIPLGLWAGRSERVKKILFPVLDLMQTMPAFVYLIPAVFFFALGPVPAVIASVIFAMPPTIRMTSLGLRQVAEELKEVAHAFGATSWQRLMKVEIPLAKSTILAGINQTIMLSLSMVVISSMIGAGGLGNKVLNAISRLQVGKGFEAGLAIVIIAIVLDRVTQNMGKVTKKDERHASRLGRWRNWLAGAIGLVLVGLSVLAYNPIGDNDKQVKLTYVNWDSEVASTHVVKKVLEKQGYQVELIETEAGPMWAGVASGSADAHVAAWLPATSKSYADRYKGQYEDLGVNLRDTYLGLVVPKYVSIQSIEDLNANKGRFEGKIIGIEPGSGIMQSTEKALKEYGLDFQLVAGSDKAMTASLDKAYQQKKWIVITGWEPHWKFNKYELKFLKDPKKIYSTGENIHTIARKGLKEEKPEVYRILDRFYWTKKDMGEVMLKIQEGKTPDQAAEEWIREHPEKVKQWTQ</sequence>
<dbReference type="InterPro" id="IPR007210">
    <property type="entry name" value="ABC_Gly_betaine_transp_sub-bd"/>
</dbReference>
<comment type="similarity">
    <text evidence="7">In the C-terminal section; belongs to the OsmX family.</text>
</comment>
<dbReference type="GO" id="GO:0015226">
    <property type="term" value="F:carnitine transmembrane transporter activity"/>
    <property type="evidence" value="ECO:0007669"/>
    <property type="project" value="TreeGrafter"/>
</dbReference>
<feature type="transmembrane region" description="Helical" evidence="9">
    <location>
        <begin position="288"/>
        <end position="308"/>
    </location>
</feature>
<protein>
    <submittedName>
        <fullName evidence="11">Glycine betaine/proline transport system substrate-binding protein</fullName>
    </submittedName>
</protein>
<dbReference type="RefSeq" id="WP_093230452.1">
    <property type="nucleotide sequence ID" value="NZ_FORR01000011.1"/>
</dbReference>
<feature type="transmembrane region" description="Helical" evidence="9">
    <location>
        <begin position="207"/>
        <end position="230"/>
    </location>
</feature>
<comment type="subcellular location">
    <subcellularLocation>
        <location evidence="9">Cell membrane</location>
        <topology evidence="9">Multi-pass membrane protein</topology>
    </subcellularLocation>
    <subcellularLocation>
        <location evidence="1">Membrane</location>
        <topology evidence="1">Multi-pass membrane protein</topology>
    </subcellularLocation>
</comment>
<dbReference type="GO" id="GO:0031460">
    <property type="term" value="P:glycine betaine transport"/>
    <property type="evidence" value="ECO:0007669"/>
    <property type="project" value="TreeGrafter"/>
</dbReference>
<organism evidence="11 12">
    <name type="scientific">Thermoflavimicrobium dichotomicum</name>
    <dbReference type="NCBI Taxonomy" id="46223"/>
    <lineage>
        <taxon>Bacteria</taxon>
        <taxon>Bacillati</taxon>
        <taxon>Bacillota</taxon>
        <taxon>Bacilli</taxon>
        <taxon>Bacillales</taxon>
        <taxon>Thermoactinomycetaceae</taxon>
        <taxon>Thermoflavimicrobium</taxon>
    </lineage>
</organism>
<evidence type="ECO:0000256" key="1">
    <source>
        <dbReference type="ARBA" id="ARBA00004141"/>
    </source>
</evidence>
<dbReference type="CDD" id="cd06261">
    <property type="entry name" value="TM_PBP2"/>
    <property type="match status" value="1"/>
</dbReference>
<feature type="transmembrane region" description="Helical" evidence="9">
    <location>
        <begin position="20"/>
        <end position="37"/>
    </location>
</feature>
<evidence type="ECO:0000256" key="2">
    <source>
        <dbReference type="ARBA" id="ARBA00022448"/>
    </source>
</evidence>
<feature type="transmembrane region" description="Helical" evidence="9">
    <location>
        <begin position="69"/>
        <end position="86"/>
    </location>
</feature>
<evidence type="ECO:0000256" key="9">
    <source>
        <dbReference type="RuleBase" id="RU363032"/>
    </source>
</evidence>
<dbReference type="GO" id="GO:0015871">
    <property type="term" value="P:choline transport"/>
    <property type="evidence" value="ECO:0007669"/>
    <property type="project" value="TreeGrafter"/>
</dbReference>
<dbReference type="AlphaFoldDB" id="A0A1I3RVS6"/>
<evidence type="ECO:0000313" key="11">
    <source>
        <dbReference type="EMBL" id="SFJ49421.1"/>
    </source>
</evidence>
<dbReference type="CDD" id="cd13639">
    <property type="entry name" value="PBP2_OpuAC_like"/>
    <property type="match status" value="1"/>
</dbReference>
<dbReference type="GO" id="GO:0043190">
    <property type="term" value="C:ATP-binding cassette (ABC) transporter complex"/>
    <property type="evidence" value="ECO:0007669"/>
    <property type="project" value="InterPro"/>
</dbReference>
<dbReference type="SUPFAM" id="SSF53850">
    <property type="entry name" value="Periplasmic binding protein-like II"/>
    <property type="match status" value="1"/>
</dbReference>
<dbReference type="Pfam" id="PF04069">
    <property type="entry name" value="OpuAC"/>
    <property type="match status" value="1"/>
</dbReference>
<feature type="domain" description="ABC transmembrane type-1" evidence="10">
    <location>
        <begin position="89"/>
        <end position="268"/>
    </location>
</feature>
<feature type="transmembrane region" description="Helical" evidence="9">
    <location>
        <begin position="250"/>
        <end position="267"/>
    </location>
</feature>
<evidence type="ECO:0000256" key="4">
    <source>
        <dbReference type="ARBA" id="ARBA00022692"/>
    </source>
</evidence>
<keyword evidence="12" id="KW-1185">Reference proteome</keyword>
<keyword evidence="4 9" id="KW-0812">Transmembrane</keyword>
<evidence type="ECO:0000256" key="3">
    <source>
        <dbReference type="ARBA" id="ARBA00022475"/>
    </source>
</evidence>
<dbReference type="PROSITE" id="PS50928">
    <property type="entry name" value="ABC_TM1"/>
    <property type="match status" value="1"/>
</dbReference>
<evidence type="ECO:0000256" key="8">
    <source>
        <dbReference type="ARBA" id="ARBA00035652"/>
    </source>
</evidence>
<comment type="similarity">
    <text evidence="9">Belongs to the binding-protein-dependent transport system permease family.</text>
</comment>
<dbReference type="Gene3D" id="1.10.3720.10">
    <property type="entry name" value="MetI-like"/>
    <property type="match status" value="1"/>
</dbReference>
<dbReference type="PANTHER" id="PTHR47737">
    <property type="entry name" value="GLYCINE BETAINE/PROLINE BETAINE TRANSPORT SYSTEM PERMEASE PROTEIN PROW"/>
    <property type="match status" value="1"/>
</dbReference>
<dbReference type="GO" id="GO:0005275">
    <property type="term" value="F:amine transmembrane transporter activity"/>
    <property type="evidence" value="ECO:0007669"/>
    <property type="project" value="TreeGrafter"/>
</dbReference>
<name>A0A1I3RVS6_9BACL</name>
<feature type="transmembrane region" description="Helical" evidence="9">
    <location>
        <begin position="136"/>
        <end position="162"/>
    </location>
</feature>
<dbReference type="OrthoDB" id="9787902at2"/>
<dbReference type="PANTHER" id="PTHR47737:SF1">
    <property type="entry name" value="GLYCINE BETAINE_PROLINE BETAINE TRANSPORT SYSTEM PERMEASE PROTEIN PROW"/>
    <property type="match status" value="1"/>
</dbReference>
<accession>A0A1I3RVS6</accession>
<evidence type="ECO:0000256" key="6">
    <source>
        <dbReference type="ARBA" id="ARBA00023136"/>
    </source>
</evidence>
<keyword evidence="5 9" id="KW-1133">Transmembrane helix</keyword>
<comment type="similarity">
    <text evidence="8">In the N-terminal section; belongs to the binding-protein-dependent transport system permease family.</text>
</comment>
<evidence type="ECO:0000313" key="12">
    <source>
        <dbReference type="Proteomes" id="UP000199545"/>
    </source>
</evidence>
<proteinExistence type="inferred from homology"/>
<dbReference type="SUPFAM" id="SSF161098">
    <property type="entry name" value="MetI-like"/>
    <property type="match status" value="1"/>
</dbReference>
<dbReference type="Pfam" id="PF00528">
    <property type="entry name" value="BPD_transp_1"/>
    <property type="match status" value="1"/>
</dbReference>
<feature type="transmembrane region" description="Helical" evidence="9">
    <location>
        <begin position="93"/>
        <end position="116"/>
    </location>
</feature>
<feature type="transmembrane region" description="Helical" evidence="9">
    <location>
        <begin position="44"/>
        <end position="63"/>
    </location>
</feature>
<evidence type="ECO:0000256" key="5">
    <source>
        <dbReference type="ARBA" id="ARBA00022989"/>
    </source>
</evidence>
<evidence type="ECO:0000256" key="7">
    <source>
        <dbReference type="ARBA" id="ARBA00035642"/>
    </source>
</evidence>
<dbReference type="InterPro" id="IPR000515">
    <property type="entry name" value="MetI-like"/>
</dbReference>